<feature type="compositionally biased region" description="Polar residues" evidence="1">
    <location>
        <begin position="216"/>
        <end position="235"/>
    </location>
</feature>
<evidence type="ECO:0000313" key="3">
    <source>
        <dbReference type="EMBL" id="EFQ98695.1"/>
    </source>
</evidence>
<dbReference type="EMBL" id="DS989822">
    <property type="protein sequence ID" value="EFQ98695.1"/>
    <property type="molecule type" value="Genomic_DNA"/>
</dbReference>
<dbReference type="HOGENOM" id="CLU_1015543_0_0_1"/>
<dbReference type="VEuPathDB" id="FungiDB:MGYG_01713"/>
<feature type="transmembrane region" description="Helical" evidence="2">
    <location>
        <begin position="160"/>
        <end position="183"/>
    </location>
</feature>
<dbReference type="AlphaFoldDB" id="E5R2N7"/>
<proteinExistence type="predicted"/>
<dbReference type="STRING" id="535722.E5R2N7"/>
<accession>E5R2N7</accession>
<organism evidence="4">
    <name type="scientific">Arthroderma gypseum (strain ATCC MYA-4604 / CBS 118893)</name>
    <name type="common">Microsporum gypseum</name>
    <dbReference type="NCBI Taxonomy" id="535722"/>
    <lineage>
        <taxon>Eukaryota</taxon>
        <taxon>Fungi</taxon>
        <taxon>Dikarya</taxon>
        <taxon>Ascomycota</taxon>
        <taxon>Pezizomycotina</taxon>
        <taxon>Eurotiomycetes</taxon>
        <taxon>Eurotiomycetidae</taxon>
        <taxon>Onygenales</taxon>
        <taxon>Arthrodermataceae</taxon>
        <taxon>Nannizzia</taxon>
    </lineage>
</organism>
<evidence type="ECO:0000313" key="4">
    <source>
        <dbReference type="Proteomes" id="UP000002669"/>
    </source>
</evidence>
<dbReference type="eggNOG" id="ENOG502SP9Z">
    <property type="taxonomic scope" value="Eukaryota"/>
</dbReference>
<evidence type="ECO:0000256" key="1">
    <source>
        <dbReference type="SAM" id="MobiDB-lite"/>
    </source>
</evidence>
<evidence type="ECO:0000256" key="2">
    <source>
        <dbReference type="SAM" id="Phobius"/>
    </source>
</evidence>
<dbReference type="InParanoid" id="E5R2N7"/>
<keyword evidence="4" id="KW-1185">Reference proteome</keyword>
<feature type="region of interest" description="Disordered" evidence="1">
    <location>
        <begin position="111"/>
        <end position="152"/>
    </location>
</feature>
<feature type="transmembrane region" description="Helical" evidence="2">
    <location>
        <begin position="12"/>
        <end position="31"/>
    </location>
</feature>
<reference evidence="4" key="1">
    <citation type="journal article" date="2012" name="MBio">
        <title>Comparative genome analysis of Trichophyton rubrum and related dermatophytes reveals candidate genes involved in infection.</title>
        <authorList>
            <person name="Martinez D.A."/>
            <person name="Oliver B.G."/>
            <person name="Graeser Y."/>
            <person name="Goldberg J.M."/>
            <person name="Li W."/>
            <person name="Martinez-Rossi N.M."/>
            <person name="Monod M."/>
            <person name="Shelest E."/>
            <person name="Barton R.C."/>
            <person name="Birch E."/>
            <person name="Brakhage A.A."/>
            <person name="Chen Z."/>
            <person name="Gurr S.J."/>
            <person name="Heiman D."/>
            <person name="Heitman J."/>
            <person name="Kosti I."/>
            <person name="Rossi A."/>
            <person name="Saif S."/>
            <person name="Samalova M."/>
            <person name="Saunders C.W."/>
            <person name="Shea T."/>
            <person name="Summerbell R.C."/>
            <person name="Xu J."/>
            <person name="Young S."/>
            <person name="Zeng Q."/>
            <person name="Birren B.W."/>
            <person name="Cuomo C.A."/>
            <person name="White T.C."/>
        </authorList>
    </citation>
    <scope>NUCLEOTIDE SEQUENCE [LARGE SCALE GENOMIC DNA]</scope>
    <source>
        <strain evidence="4">ATCC MYA-4604 / CBS 118893</strain>
    </source>
</reference>
<keyword evidence="2" id="KW-1133">Transmembrane helix</keyword>
<feature type="region of interest" description="Disordered" evidence="1">
    <location>
        <begin position="197"/>
        <end position="241"/>
    </location>
</feature>
<dbReference type="OMA" id="WGPRYQG"/>
<keyword evidence="2" id="KW-0472">Membrane</keyword>
<dbReference type="GeneID" id="10032982"/>
<gene>
    <name evidence="3" type="ORF">MGYG_01713</name>
</gene>
<sequence>MLSRTKQRPSIWLTFIIIAFLPSLTHGWTWWWTDGENNTHIDNGSGSRKCTKMSLPEGKQYRWDPEGSKYCISAFSDDHCGDRNGWSCPTWGPRYQGQNISLSYLVSMQGEDISTTPSSTEPTPTGSSGGTSAPENTSPSTSTGTPTPPPAGGVRLSGGAIAGIVVGTIGLIAFVALLCFLSYRLGQRNPIVKVSEEISKSQSGGSGSPSAHELHSPTQPSMLESRTMSTASSPLSPRPELADNNFFIKQQMLAMSQRPRMTELPDNGRQEVAA</sequence>
<dbReference type="Proteomes" id="UP000002669">
    <property type="component" value="Unassembled WGS sequence"/>
</dbReference>
<dbReference type="RefSeq" id="XP_003177647.1">
    <property type="nucleotide sequence ID" value="XM_003177599.1"/>
</dbReference>
<feature type="compositionally biased region" description="Low complexity" evidence="1">
    <location>
        <begin position="114"/>
        <end position="145"/>
    </location>
</feature>
<name>E5R2N7_ARTGP</name>
<dbReference type="OrthoDB" id="4505626at2759"/>
<protein>
    <submittedName>
        <fullName evidence="3">Uncharacterized protein</fullName>
    </submittedName>
</protein>
<keyword evidence="2" id="KW-0812">Transmembrane</keyword>